<sequence length="486" mass="49973">MNIALVDALGVSPSALLAATEAEAAVTVGPWAFVGLAVAIAVLIFLVLRTKIHALLALVIAASIAGLSAGMSPEDTVGSISSGFGSTLATIGFVVGFGVMMGAILEASGAAEKLAITLLRWLGKRKEEWALAVAGYIVSIPIFVDSAFVILNPLVKALSRSAGRSVLTLGIALAGGLVLTHHAVPPTPGPLGAAGIFDVNIGEMILYGVILTIPAIFTVTLYAKYMGPKIEKMIEVDTGSKLSAAEAVSEFNNLADEREKELPSLFMSMLPILLPIVLIFANTGINAVATSAPGVLPEWLVGTASFVGNPVIAVGLGVIAAIYGLTVGQQRQTTLATMEKGIDQAGIILLVTGAGGALGQVLRDSGVGDALGEFVSQLPLPAILIPFVIASAVRLVQGSGTVSIITSASLSAPILATMPDVNLALAAQAACLGAMVFSYFNDSLFWVVNRMLGVKEVKHQLLTWSVPTTIAWATCLVALLVADIFV</sequence>
<keyword evidence="1" id="KW-0812">Transmembrane</keyword>
<protein>
    <submittedName>
        <fullName evidence="2">GntP family permease</fullName>
    </submittedName>
</protein>
<feature type="transmembrane region" description="Helical" evidence="1">
    <location>
        <begin position="345"/>
        <end position="362"/>
    </location>
</feature>
<dbReference type="PANTHER" id="PTHR30354">
    <property type="entry name" value="GNT FAMILY GLUCONATE TRANSPORTER"/>
    <property type="match status" value="1"/>
</dbReference>
<feature type="transmembrane region" description="Helical" evidence="1">
    <location>
        <begin position="265"/>
        <end position="287"/>
    </location>
</feature>
<keyword evidence="1" id="KW-1133">Transmembrane helix</keyword>
<evidence type="ECO:0000256" key="1">
    <source>
        <dbReference type="SAM" id="Phobius"/>
    </source>
</evidence>
<name>A0ABW5UYY3_9MICO</name>
<dbReference type="EMBL" id="JBHUNE010000003">
    <property type="protein sequence ID" value="MFD2757639.1"/>
    <property type="molecule type" value="Genomic_DNA"/>
</dbReference>
<dbReference type="PIRSF" id="PIRSF002746">
    <property type="entry name" value="Gluconate_transporter"/>
    <property type="match status" value="1"/>
</dbReference>
<feature type="transmembrane region" description="Helical" evidence="1">
    <location>
        <begin position="204"/>
        <end position="223"/>
    </location>
</feature>
<dbReference type="Pfam" id="PF02447">
    <property type="entry name" value="GntP_permease"/>
    <property type="match status" value="1"/>
</dbReference>
<dbReference type="NCBIfam" id="TIGR00791">
    <property type="entry name" value="gntP"/>
    <property type="match status" value="1"/>
</dbReference>
<accession>A0ABW5UYY3</accession>
<keyword evidence="3" id="KW-1185">Reference proteome</keyword>
<comment type="caution">
    <text evidence="2">The sequence shown here is derived from an EMBL/GenBank/DDBJ whole genome shotgun (WGS) entry which is preliminary data.</text>
</comment>
<dbReference type="PANTHER" id="PTHR30354:SF11">
    <property type="entry name" value="PERMEASE"/>
    <property type="match status" value="1"/>
</dbReference>
<dbReference type="InterPro" id="IPR003474">
    <property type="entry name" value="Glcn_transporter"/>
</dbReference>
<evidence type="ECO:0000313" key="3">
    <source>
        <dbReference type="Proteomes" id="UP001597492"/>
    </source>
</evidence>
<feature type="transmembrane region" description="Helical" evidence="1">
    <location>
        <begin position="28"/>
        <end position="48"/>
    </location>
</feature>
<reference evidence="3" key="1">
    <citation type="journal article" date="2019" name="Int. J. Syst. Evol. Microbiol.">
        <title>The Global Catalogue of Microorganisms (GCM) 10K type strain sequencing project: providing services to taxonomists for standard genome sequencing and annotation.</title>
        <authorList>
            <consortium name="The Broad Institute Genomics Platform"/>
            <consortium name="The Broad Institute Genome Sequencing Center for Infectious Disease"/>
            <person name="Wu L."/>
            <person name="Ma J."/>
        </authorList>
    </citation>
    <scope>NUCLEOTIDE SEQUENCE [LARGE SCALE GENOMIC DNA]</scope>
    <source>
        <strain evidence="3">TISTR 1514</strain>
    </source>
</reference>
<keyword evidence="1" id="KW-0472">Membrane</keyword>
<feature type="transmembrane region" description="Helical" evidence="1">
    <location>
        <begin position="129"/>
        <end position="154"/>
    </location>
</feature>
<dbReference type="RefSeq" id="WP_019618368.1">
    <property type="nucleotide sequence ID" value="NZ_JBHUNE010000003.1"/>
</dbReference>
<organism evidence="2 3">
    <name type="scientific">Gulosibacter faecalis</name>
    <dbReference type="NCBI Taxonomy" id="272240"/>
    <lineage>
        <taxon>Bacteria</taxon>
        <taxon>Bacillati</taxon>
        <taxon>Actinomycetota</taxon>
        <taxon>Actinomycetes</taxon>
        <taxon>Micrococcales</taxon>
        <taxon>Microbacteriaceae</taxon>
        <taxon>Gulosibacter</taxon>
    </lineage>
</organism>
<feature type="transmembrane region" description="Helical" evidence="1">
    <location>
        <begin position="374"/>
        <end position="393"/>
    </location>
</feature>
<evidence type="ECO:0000313" key="2">
    <source>
        <dbReference type="EMBL" id="MFD2757639.1"/>
    </source>
</evidence>
<feature type="transmembrane region" description="Helical" evidence="1">
    <location>
        <begin position="55"/>
        <end position="71"/>
    </location>
</feature>
<feature type="transmembrane region" description="Helical" evidence="1">
    <location>
        <begin position="299"/>
        <end position="325"/>
    </location>
</feature>
<proteinExistence type="predicted"/>
<gene>
    <name evidence="2" type="ORF">ACFSW7_04495</name>
</gene>
<feature type="transmembrane region" description="Helical" evidence="1">
    <location>
        <begin position="423"/>
        <end position="440"/>
    </location>
</feature>
<dbReference type="Proteomes" id="UP001597492">
    <property type="component" value="Unassembled WGS sequence"/>
</dbReference>
<feature type="transmembrane region" description="Helical" evidence="1">
    <location>
        <begin position="461"/>
        <end position="482"/>
    </location>
</feature>